<evidence type="ECO:0000313" key="1">
    <source>
        <dbReference type="EMBL" id="CDW36383.1"/>
    </source>
</evidence>
<organism evidence="1">
    <name type="scientific">Lepeophtheirus salmonis</name>
    <name type="common">Salmon louse</name>
    <name type="synonym">Caligus salmonis</name>
    <dbReference type="NCBI Taxonomy" id="72036"/>
    <lineage>
        <taxon>Eukaryota</taxon>
        <taxon>Metazoa</taxon>
        <taxon>Ecdysozoa</taxon>
        <taxon>Arthropoda</taxon>
        <taxon>Crustacea</taxon>
        <taxon>Multicrustacea</taxon>
        <taxon>Hexanauplia</taxon>
        <taxon>Copepoda</taxon>
        <taxon>Siphonostomatoida</taxon>
        <taxon>Caligidae</taxon>
        <taxon>Lepeophtheirus</taxon>
    </lineage>
</organism>
<name>A0A0K2UDS4_LEPSM</name>
<reference evidence="1" key="1">
    <citation type="submission" date="2014-05" db="EMBL/GenBank/DDBJ databases">
        <authorList>
            <person name="Chronopoulou M."/>
        </authorList>
    </citation>
    <scope>NUCLEOTIDE SEQUENCE</scope>
    <source>
        <tissue evidence="1">Whole organism</tissue>
    </source>
</reference>
<protein>
    <submittedName>
        <fullName evidence="1">Uncharacterized protein</fullName>
    </submittedName>
</protein>
<dbReference type="AlphaFoldDB" id="A0A0K2UDS4"/>
<sequence>MKTTTATYIYPPPFTSRRPPKLMAVSGFISLREPAVSESGEVLGVTFEGNSSNSGGFAPFFGPGDT</sequence>
<proteinExistence type="predicted"/>
<dbReference type="EMBL" id="HACA01019022">
    <property type="protein sequence ID" value="CDW36383.1"/>
    <property type="molecule type" value="Transcribed_RNA"/>
</dbReference>
<accession>A0A0K2UDS4</accession>